<dbReference type="AlphaFoldDB" id="J0QUN1"/>
<dbReference type="Proteomes" id="UP000002646">
    <property type="component" value="Unassembled WGS sequence"/>
</dbReference>
<accession>J0QUN1</accession>
<dbReference type="HOGENOM" id="CLU_2104201_0_0_5"/>
<dbReference type="PATRIC" id="fig|1094564.3.peg.88"/>
<sequence length="115" mass="12497">MGRKQNQMVNAGDRAGSQILELDDALDDLESNHFVLGEHHLSLAVFSDTPQKLADNLAKSRSRLTDGGAVIIREDLGLAAAWWAQLPGNYAYRTRSGAITSRNYGSPFAFSFVSG</sequence>
<comment type="caution">
    <text evidence="2">The sequence shown here is derived from an EMBL/GenBank/DDBJ whole genome shotgun (WGS) entry which is preliminary data.</text>
</comment>
<dbReference type="InterPro" id="IPR018145">
    <property type="entry name" value="CagE_TrbE_VirB_cntrl_dom"/>
</dbReference>
<evidence type="ECO:0000259" key="1">
    <source>
        <dbReference type="Pfam" id="PF03135"/>
    </source>
</evidence>
<dbReference type="STRING" id="1094564.MCW_00062"/>
<name>J0QUN1_9HYPH</name>
<reference evidence="2 3" key="1">
    <citation type="submission" date="2012-03" db="EMBL/GenBank/DDBJ databases">
        <title>The Genome Sequence of Bartonella washoensis 085-0475.</title>
        <authorList>
            <consortium name="The Broad Institute Genome Sequencing Platform"/>
            <consortium name="The Broad Institute Genome Sequencing Center for Infectious Disease"/>
            <person name="Feldgarden M."/>
            <person name="Kirby J."/>
            <person name="Kosoy M."/>
            <person name="Birtles R."/>
            <person name="Probert W.S."/>
            <person name="Chiaraviglio L."/>
            <person name="Young S.K."/>
            <person name="Zeng Q."/>
            <person name="Gargeya S."/>
            <person name="Fitzgerald M."/>
            <person name="Haas B."/>
            <person name="Abouelleil A."/>
            <person name="Alvarado L."/>
            <person name="Arachchi H.M."/>
            <person name="Berlin A."/>
            <person name="Chapman S.B."/>
            <person name="Gearin G."/>
            <person name="Goldberg J."/>
            <person name="Griggs A."/>
            <person name="Gujja S."/>
            <person name="Hansen M."/>
            <person name="Heiman D."/>
            <person name="Howarth C."/>
            <person name="Larimer J."/>
            <person name="Lui A."/>
            <person name="MacDonald P.J.P."/>
            <person name="McCowen C."/>
            <person name="Montmayeur A."/>
            <person name="Murphy C."/>
            <person name="Neiman D."/>
            <person name="Pearson M."/>
            <person name="Priest M."/>
            <person name="Roberts A."/>
            <person name="Saif S."/>
            <person name="Shea T."/>
            <person name="Sisk P."/>
            <person name="Stolte C."/>
            <person name="Sykes S."/>
            <person name="Wortman J."/>
            <person name="Nusbaum C."/>
            <person name="Birren B."/>
        </authorList>
    </citation>
    <scope>NUCLEOTIDE SEQUENCE [LARGE SCALE GENOMIC DNA]</scope>
    <source>
        <strain evidence="2 3">085-0475</strain>
    </source>
</reference>
<evidence type="ECO:0000313" key="3">
    <source>
        <dbReference type="Proteomes" id="UP000002646"/>
    </source>
</evidence>
<organism evidence="2 3">
    <name type="scientific">Cardidatus Bartonella washoeensis 085-0475</name>
    <dbReference type="NCBI Taxonomy" id="1094564"/>
    <lineage>
        <taxon>Bacteria</taxon>
        <taxon>Pseudomonadati</taxon>
        <taxon>Pseudomonadota</taxon>
        <taxon>Alphaproteobacteria</taxon>
        <taxon>Hyphomicrobiales</taxon>
        <taxon>Bartonellaceae</taxon>
        <taxon>Bartonella</taxon>
    </lineage>
</organism>
<dbReference type="GO" id="GO:0005524">
    <property type="term" value="F:ATP binding"/>
    <property type="evidence" value="ECO:0007669"/>
    <property type="project" value="InterPro"/>
</dbReference>
<proteinExistence type="predicted"/>
<protein>
    <submittedName>
        <fullName evidence="2">Type IV secretion system protein virB4</fullName>
    </submittedName>
</protein>
<evidence type="ECO:0000313" key="2">
    <source>
        <dbReference type="EMBL" id="EJF86839.1"/>
    </source>
</evidence>
<feature type="domain" description="CagE TrbE VirB component of type IV transporter system central" evidence="1">
    <location>
        <begin position="4"/>
        <end position="95"/>
    </location>
</feature>
<gene>
    <name evidence="2" type="ORF">MCW_00062</name>
</gene>
<dbReference type="Pfam" id="PF03135">
    <property type="entry name" value="CagE_TrbE_VirB"/>
    <property type="match status" value="1"/>
</dbReference>
<dbReference type="EMBL" id="AILX01000002">
    <property type="protein sequence ID" value="EJF86839.1"/>
    <property type="molecule type" value="Genomic_DNA"/>
</dbReference>